<organism evidence="3 4">
    <name type="scientific">Aspergillus japonicus CBS 114.51</name>
    <dbReference type="NCBI Taxonomy" id="1448312"/>
    <lineage>
        <taxon>Eukaryota</taxon>
        <taxon>Fungi</taxon>
        <taxon>Dikarya</taxon>
        <taxon>Ascomycota</taxon>
        <taxon>Pezizomycotina</taxon>
        <taxon>Eurotiomycetes</taxon>
        <taxon>Eurotiomycetidae</taxon>
        <taxon>Eurotiales</taxon>
        <taxon>Aspergillaceae</taxon>
        <taxon>Aspergillus</taxon>
        <taxon>Aspergillus subgen. Circumdati</taxon>
    </lineage>
</organism>
<feature type="transmembrane region" description="Helical" evidence="2">
    <location>
        <begin position="21"/>
        <end position="41"/>
    </location>
</feature>
<dbReference type="GeneID" id="37176738"/>
<dbReference type="RefSeq" id="XP_025522161.1">
    <property type="nucleotide sequence ID" value="XM_025673046.1"/>
</dbReference>
<reference evidence="3 4" key="1">
    <citation type="submission" date="2018-02" db="EMBL/GenBank/DDBJ databases">
        <title>The genomes of Aspergillus section Nigri reveals drivers in fungal speciation.</title>
        <authorList>
            <consortium name="DOE Joint Genome Institute"/>
            <person name="Vesth T.C."/>
            <person name="Nybo J."/>
            <person name="Theobald S."/>
            <person name="Brandl J."/>
            <person name="Frisvad J.C."/>
            <person name="Nielsen K.F."/>
            <person name="Lyhne E.K."/>
            <person name="Kogle M.E."/>
            <person name="Kuo A."/>
            <person name="Riley R."/>
            <person name="Clum A."/>
            <person name="Nolan M."/>
            <person name="Lipzen A."/>
            <person name="Salamov A."/>
            <person name="Henrissat B."/>
            <person name="Wiebenga A."/>
            <person name="De vries R.P."/>
            <person name="Grigoriev I.V."/>
            <person name="Mortensen U.H."/>
            <person name="Andersen M.R."/>
            <person name="Baker S.E."/>
        </authorList>
    </citation>
    <scope>NUCLEOTIDE SEQUENCE [LARGE SCALE GENOMIC DNA]</scope>
    <source>
        <strain evidence="3 4">CBS 114.51</strain>
    </source>
</reference>
<feature type="region of interest" description="Disordered" evidence="1">
    <location>
        <begin position="1"/>
        <end position="22"/>
    </location>
</feature>
<proteinExistence type="predicted"/>
<evidence type="ECO:0000256" key="2">
    <source>
        <dbReference type="SAM" id="Phobius"/>
    </source>
</evidence>
<evidence type="ECO:0000313" key="3">
    <source>
        <dbReference type="EMBL" id="RAH76267.1"/>
    </source>
</evidence>
<evidence type="ECO:0000256" key="1">
    <source>
        <dbReference type="SAM" id="MobiDB-lite"/>
    </source>
</evidence>
<sequence length="73" mass="8235">MAQCWRRRATAKAPVPQKRQGSGTIGFLTVTVGGALGLGSFPRLVRPWDRNSSLASLPHNPGEKRHWWAWRRD</sequence>
<feature type="compositionally biased region" description="Basic residues" evidence="1">
    <location>
        <begin position="1"/>
        <end position="10"/>
    </location>
</feature>
<dbReference type="EMBL" id="KZ824877">
    <property type="protein sequence ID" value="RAH76267.1"/>
    <property type="molecule type" value="Genomic_DNA"/>
</dbReference>
<gene>
    <name evidence="3" type="ORF">BO86DRAFT_393564</name>
</gene>
<keyword evidence="2" id="KW-0812">Transmembrane</keyword>
<keyword evidence="2" id="KW-1133">Transmembrane helix</keyword>
<accession>A0A8T8WKI5</accession>
<dbReference type="Proteomes" id="UP000249497">
    <property type="component" value="Unassembled WGS sequence"/>
</dbReference>
<keyword evidence="4" id="KW-1185">Reference proteome</keyword>
<evidence type="ECO:0000313" key="4">
    <source>
        <dbReference type="Proteomes" id="UP000249497"/>
    </source>
</evidence>
<name>A0A8T8WKI5_ASPJA</name>
<keyword evidence="2" id="KW-0472">Membrane</keyword>
<protein>
    <submittedName>
        <fullName evidence="3">Uncharacterized protein</fullName>
    </submittedName>
</protein>
<dbReference type="AlphaFoldDB" id="A0A8T8WKI5"/>